<dbReference type="PROSITE" id="PS00122">
    <property type="entry name" value="CARBOXYLESTERASE_B_1"/>
    <property type="match status" value="1"/>
</dbReference>
<dbReference type="PROSITE" id="PS00941">
    <property type="entry name" value="CARBOXYLESTERASE_B_2"/>
    <property type="match status" value="1"/>
</dbReference>
<dbReference type="Gene3D" id="3.40.50.1820">
    <property type="entry name" value="alpha/beta hydrolase"/>
    <property type="match status" value="1"/>
</dbReference>
<gene>
    <name evidence="5" type="ORF">HH213_29305</name>
</gene>
<reference evidence="5 6" key="1">
    <citation type="submission" date="2020-04" db="EMBL/GenBank/DDBJ databases">
        <title>Genome sequencing of novel species.</title>
        <authorList>
            <person name="Heo J."/>
            <person name="Kim S.-J."/>
            <person name="Kim J.-S."/>
            <person name="Hong S.-B."/>
            <person name="Kwon S.-W."/>
        </authorList>
    </citation>
    <scope>NUCLEOTIDE SEQUENCE [LARGE SCALE GENOMIC DNA]</scope>
    <source>
        <strain evidence="5 6">AF9R3</strain>
    </source>
</reference>
<dbReference type="InterPro" id="IPR029058">
    <property type="entry name" value="AB_hydrolase_fold"/>
</dbReference>
<feature type="domain" description="Carboxylesterase type B" evidence="4">
    <location>
        <begin position="22"/>
        <end position="481"/>
    </location>
</feature>
<dbReference type="InterPro" id="IPR019826">
    <property type="entry name" value="Carboxylesterase_B_AS"/>
</dbReference>
<dbReference type="PANTHER" id="PTHR11559">
    <property type="entry name" value="CARBOXYLESTERASE"/>
    <property type="match status" value="1"/>
</dbReference>
<keyword evidence="2 3" id="KW-0378">Hydrolase</keyword>
<name>A0ABX6MIH9_9BURK</name>
<keyword evidence="3" id="KW-0732">Signal</keyword>
<proteinExistence type="inferred from homology"/>
<protein>
    <recommendedName>
        <fullName evidence="3">Carboxylic ester hydrolase</fullName>
        <ecNumber evidence="3">3.1.1.-</ecNumber>
    </recommendedName>
</protein>
<sequence length="503" mass="53569">MKKAGLLLLSSTVFALSAHAAPKATTATGAVEGVAEASGVTAYKGIPYAAAPVGKLRWKAPQPAAKWKGTRKADHFGARCMQLPLFSDMVFRSDGVSEDCLFLNVWTPAKSPKEKLPVLVYFYGGGFAAGDGSEPRYDGESMATKGVVTLTINYRLNVFGFLAHPELSKESPHHASGNYGLMDQAAALLWVKKNIAAFGGDPKRVTIAGESAGSFSVSAQMINPQSRGLFAGAIGESGSLLGLMAPAPLAAGEQGGLGFAQSIGKPTLAELRALPAEQLLEETNKPGKWFSAVQDGYVIPRSPVVMYAAGEQAKVPLLAGWNSYEGHYKQILGEAEPTSENFAAALEKLYGDQAAAAQQAYSGDVKQAATALASDRFIAYGTWKWIDSHARTSGKPTYRYYYTHPRPGQEGAGHSVEIEYALGNLPGNKVYAWSAEDYALSAQMQSYFANFIKTGNPNGAGLPEWPQASAGMGSRLMQLDVVSKTITASDDAHYQFQESQAKR</sequence>
<comment type="similarity">
    <text evidence="1 3">Belongs to the type-B carboxylesterase/lipase family.</text>
</comment>
<dbReference type="InterPro" id="IPR002018">
    <property type="entry name" value="CarbesteraseB"/>
</dbReference>
<organism evidence="5 6">
    <name type="scientific">Duganella dendranthematis</name>
    <dbReference type="NCBI Taxonomy" id="2728021"/>
    <lineage>
        <taxon>Bacteria</taxon>
        <taxon>Pseudomonadati</taxon>
        <taxon>Pseudomonadota</taxon>
        <taxon>Betaproteobacteria</taxon>
        <taxon>Burkholderiales</taxon>
        <taxon>Oxalobacteraceae</taxon>
        <taxon>Telluria group</taxon>
        <taxon>Duganella</taxon>
    </lineage>
</organism>
<feature type="signal peptide" evidence="3">
    <location>
        <begin position="1"/>
        <end position="20"/>
    </location>
</feature>
<keyword evidence="6" id="KW-1185">Reference proteome</keyword>
<evidence type="ECO:0000256" key="2">
    <source>
        <dbReference type="ARBA" id="ARBA00022801"/>
    </source>
</evidence>
<accession>A0ABX6MIH9</accession>
<dbReference type="EC" id="3.1.1.-" evidence="3"/>
<dbReference type="InterPro" id="IPR050309">
    <property type="entry name" value="Type-B_Carboxylest/Lipase"/>
</dbReference>
<evidence type="ECO:0000313" key="5">
    <source>
        <dbReference type="EMBL" id="QJD93825.1"/>
    </source>
</evidence>
<dbReference type="Proteomes" id="UP000503117">
    <property type="component" value="Chromosome"/>
</dbReference>
<feature type="chain" id="PRO_5044959227" description="Carboxylic ester hydrolase" evidence="3">
    <location>
        <begin position="21"/>
        <end position="503"/>
    </location>
</feature>
<dbReference type="RefSeq" id="WP_110849337.1">
    <property type="nucleotide sequence ID" value="NZ_CP051684.1"/>
</dbReference>
<evidence type="ECO:0000256" key="1">
    <source>
        <dbReference type="ARBA" id="ARBA00005964"/>
    </source>
</evidence>
<dbReference type="SUPFAM" id="SSF53474">
    <property type="entry name" value="alpha/beta-Hydrolases"/>
    <property type="match status" value="1"/>
</dbReference>
<evidence type="ECO:0000259" key="4">
    <source>
        <dbReference type="Pfam" id="PF00135"/>
    </source>
</evidence>
<dbReference type="Pfam" id="PF00135">
    <property type="entry name" value="COesterase"/>
    <property type="match status" value="1"/>
</dbReference>
<dbReference type="EMBL" id="CP051684">
    <property type="protein sequence ID" value="QJD93825.1"/>
    <property type="molecule type" value="Genomic_DNA"/>
</dbReference>
<dbReference type="InterPro" id="IPR019819">
    <property type="entry name" value="Carboxylesterase_B_CS"/>
</dbReference>
<evidence type="ECO:0000313" key="6">
    <source>
        <dbReference type="Proteomes" id="UP000503117"/>
    </source>
</evidence>
<evidence type="ECO:0000256" key="3">
    <source>
        <dbReference type="RuleBase" id="RU361235"/>
    </source>
</evidence>